<accession>A0AAU7PFR9</accession>
<dbReference type="EMBL" id="PP856017">
    <property type="protein sequence ID" value="XBS47713.1"/>
    <property type="molecule type" value="Genomic_DNA"/>
</dbReference>
<gene>
    <name evidence="1" type="ORF">SURPRISE13_105</name>
</gene>
<reference evidence="1" key="1">
    <citation type="submission" date="2024-05" db="EMBL/GenBank/DDBJ databases">
        <title>Isolation and characterization of the novel Burkholderia jumbo bacteriophage Surprise13.</title>
        <authorList>
            <person name="Supina B.S.I."/>
            <person name="Dennis J."/>
        </authorList>
    </citation>
    <scope>NUCLEOTIDE SEQUENCE</scope>
</reference>
<sequence>MLNRTQVLDKLSEFTWHMKLERNQIQVLGGSAMVLRGLREETADIDLYVPTDVCSQMLVTRVYYKIPVKDKPNVMWVVGGVIDARDTKHECDRIINGYPIQSVKSLLELKLPLNRKKDEKDIQILKHALQIL</sequence>
<organism evidence="1">
    <name type="scientific">Burkholderia phage vB_BgluM-SURPRISE13</name>
    <dbReference type="NCBI Taxonomy" id="3159457"/>
    <lineage>
        <taxon>Viruses</taxon>
    </lineage>
</organism>
<proteinExistence type="predicted"/>
<evidence type="ECO:0000313" key="1">
    <source>
        <dbReference type="EMBL" id="XBS47713.1"/>
    </source>
</evidence>
<name>A0AAU7PFR9_9VIRU</name>
<protein>
    <submittedName>
        <fullName evidence="1">Uncharacterized protein</fullName>
    </submittedName>
</protein>
<dbReference type="SUPFAM" id="SSF81301">
    <property type="entry name" value="Nucleotidyltransferase"/>
    <property type="match status" value="1"/>
</dbReference>
<dbReference type="InterPro" id="IPR043519">
    <property type="entry name" value="NT_sf"/>
</dbReference>